<dbReference type="GO" id="GO:0006304">
    <property type="term" value="P:DNA modification"/>
    <property type="evidence" value="ECO:0007669"/>
    <property type="project" value="InterPro"/>
</dbReference>
<feature type="domain" description="Type II methyltransferase M.TaqI-like" evidence="7">
    <location>
        <begin position="85"/>
        <end position="193"/>
    </location>
</feature>
<dbReference type="InterPro" id="IPR011639">
    <property type="entry name" value="MethylTrfase_TaqI-like_dom"/>
</dbReference>
<dbReference type="Pfam" id="PF07669">
    <property type="entry name" value="Eco57I"/>
    <property type="match status" value="1"/>
</dbReference>
<feature type="domain" description="Type II methyltransferase M.Eco57I C-terminal" evidence="8">
    <location>
        <begin position="261"/>
        <end position="486"/>
    </location>
</feature>
<dbReference type="PRINTS" id="PR00507">
    <property type="entry name" value="N12N6MTFRASE"/>
</dbReference>
<evidence type="ECO:0000256" key="4">
    <source>
        <dbReference type="ARBA" id="ARBA00022679"/>
    </source>
</evidence>
<dbReference type="GO" id="GO:0009007">
    <property type="term" value="F:site-specific DNA-methyltransferase (adenine-specific) activity"/>
    <property type="evidence" value="ECO:0007669"/>
    <property type="project" value="UniProtKB-EC"/>
</dbReference>
<evidence type="ECO:0000313" key="9">
    <source>
        <dbReference type="EMBL" id="CUH58737.1"/>
    </source>
</evidence>
<evidence type="ECO:0000256" key="3">
    <source>
        <dbReference type="ARBA" id="ARBA00022603"/>
    </source>
</evidence>
<evidence type="ECO:0000256" key="5">
    <source>
        <dbReference type="ARBA" id="ARBA00022691"/>
    </source>
</evidence>
<comment type="catalytic activity">
    <reaction evidence="6">
        <text>a 2'-deoxyadenosine in DNA + S-adenosyl-L-methionine = an N(6)-methyl-2'-deoxyadenosine in DNA + S-adenosyl-L-homocysteine + H(+)</text>
        <dbReference type="Rhea" id="RHEA:15197"/>
        <dbReference type="Rhea" id="RHEA-COMP:12418"/>
        <dbReference type="Rhea" id="RHEA-COMP:12419"/>
        <dbReference type="ChEBI" id="CHEBI:15378"/>
        <dbReference type="ChEBI" id="CHEBI:57856"/>
        <dbReference type="ChEBI" id="CHEBI:59789"/>
        <dbReference type="ChEBI" id="CHEBI:90615"/>
        <dbReference type="ChEBI" id="CHEBI:90616"/>
        <dbReference type="EC" id="2.1.1.72"/>
    </reaction>
</comment>
<dbReference type="Gene3D" id="3.40.50.150">
    <property type="entry name" value="Vaccinia Virus protein VP39"/>
    <property type="match status" value="1"/>
</dbReference>
<dbReference type="InterPro" id="IPR002052">
    <property type="entry name" value="DNA_methylase_N6_adenine_CS"/>
</dbReference>
<organism evidence="9 10">
    <name type="scientific">Thalassobacter stenotrophicus</name>
    <dbReference type="NCBI Taxonomy" id="266809"/>
    <lineage>
        <taxon>Bacteria</taxon>
        <taxon>Pseudomonadati</taxon>
        <taxon>Pseudomonadota</taxon>
        <taxon>Alphaproteobacteria</taxon>
        <taxon>Rhodobacterales</taxon>
        <taxon>Roseobacteraceae</taxon>
        <taxon>Thalassobacter</taxon>
    </lineage>
</organism>
<reference evidence="9 10" key="1">
    <citation type="submission" date="2015-09" db="EMBL/GenBank/DDBJ databases">
        <authorList>
            <consortium name="Swine Surveillance"/>
        </authorList>
    </citation>
    <scope>NUCLEOTIDE SEQUENCE [LARGE SCALE GENOMIC DNA]</scope>
    <source>
        <strain evidence="9 10">CECT 5294</strain>
    </source>
</reference>
<gene>
    <name evidence="9" type="ORF">THS5294_00015</name>
</gene>
<dbReference type="PANTHER" id="PTHR33841:SF5">
    <property type="entry name" value="DNA METHYLASE (MODIFICATION METHYLASE) (METHYLTRANSFERASE)-RELATED"/>
    <property type="match status" value="1"/>
</dbReference>
<accession>A0A0P1EW63</accession>
<dbReference type="SUPFAM" id="SSF53335">
    <property type="entry name" value="S-adenosyl-L-methionine-dependent methyltransferases"/>
    <property type="match status" value="1"/>
</dbReference>
<dbReference type="GO" id="GO:0032259">
    <property type="term" value="P:methylation"/>
    <property type="evidence" value="ECO:0007669"/>
    <property type="project" value="UniProtKB-KW"/>
</dbReference>
<evidence type="ECO:0000259" key="8">
    <source>
        <dbReference type="Pfam" id="PF22837"/>
    </source>
</evidence>
<evidence type="ECO:0000256" key="2">
    <source>
        <dbReference type="ARBA" id="ARBA00011900"/>
    </source>
</evidence>
<keyword evidence="3 9" id="KW-0489">Methyltransferase</keyword>
<sequence>MTDSNLEPLRSSDPYDLRDNGVVYTPLPVTQVVVAQAMEKLGSSKPKTVLEPSCGDGSFIRTLLNYPSVDLYALDKDEAAIAKCETEFSGVSLLSGDFFEGFPDHWPKLFDLIIGNPPYVSWHRCDAVTRALLDRICDDFDYEHRFLKNTWAGFIVKATMKLSERGVLAFVIPYEFLTVSYGKHLRDWMERQFSTIDIYIPNEKAFKSIDQDAVTVIASKGKNPCKTTLHRVSSLETDEVQTSCQVSSGSSKTSPLAMKGFLIDPEALSLIHKIEQRCQRVSDFCESAAGTVTAANDYFILSRADVALHKLKRWTRPIIKKSSFLGDTVDFAIENFEDIDGAGKACYLLDFSKLKADNLPKAVERYLAIGEEQGLHLRYKCRHRTDWFKVPVVSENDGFFFKRSHVVPRLCVNSCGALATDSAYHIRMNPGESVHDLCASFYNSLSLLFAEIEGRFYGGGVLELTPNEFRRLPLPQSKFSPSEFAKFQGKFGLSDHGRSAIRFSNTRLRSLLQMTDAEVEVLENARQILQIHRLRHGGKGNVAPRQLV</sequence>
<evidence type="ECO:0000256" key="1">
    <source>
        <dbReference type="ARBA" id="ARBA00006594"/>
    </source>
</evidence>
<keyword evidence="4 9" id="KW-0808">Transferase</keyword>
<evidence type="ECO:0000313" key="10">
    <source>
        <dbReference type="Proteomes" id="UP000051298"/>
    </source>
</evidence>
<dbReference type="InterPro" id="IPR054520">
    <property type="entry name" value="M_Eco57I_C"/>
</dbReference>
<evidence type="ECO:0000259" key="7">
    <source>
        <dbReference type="Pfam" id="PF07669"/>
    </source>
</evidence>
<comment type="similarity">
    <text evidence="1">Belongs to the N(4)/N(6)-methyltransferase family.</text>
</comment>
<dbReference type="PROSITE" id="PS00092">
    <property type="entry name" value="N6_MTASE"/>
    <property type="match status" value="1"/>
</dbReference>
<dbReference type="CDD" id="cd02440">
    <property type="entry name" value="AdoMet_MTases"/>
    <property type="match status" value="1"/>
</dbReference>
<dbReference type="Pfam" id="PF22837">
    <property type="entry name" value="M_Eco57I_C"/>
    <property type="match status" value="1"/>
</dbReference>
<dbReference type="EMBL" id="CYRX01000004">
    <property type="protein sequence ID" value="CUH58737.1"/>
    <property type="molecule type" value="Genomic_DNA"/>
</dbReference>
<dbReference type="RefSeq" id="WP_082644907.1">
    <property type="nucleotide sequence ID" value="NZ_CYRX01000004.1"/>
</dbReference>
<proteinExistence type="inferred from homology"/>
<dbReference type="GO" id="GO:0003676">
    <property type="term" value="F:nucleic acid binding"/>
    <property type="evidence" value="ECO:0007669"/>
    <property type="project" value="InterPro"/>
</dbReference>
<dbReference type="EC" id="2.1.1.72" evidence="2"/>
<dbReference type="InterPro" id="IPR029063">
    <property type="entry name" value="SAM-dependent_MTases_sf"/>
</dbReference>
<evidence type="ECO:0000256" key="6">
    <source>
        <dbReference type="ARBA" id="ARBA00047942"/>
    </source>
</evidence>
<dbReference type="PANTHER" id="PTHR33841">
    <property type="entry name" value="DNA METHYLTRANSFERASE YEEA-RELATED"/>
    <property type="match status" value="1"/>
</dbReference>
<dbReference type="AlphaFoldDB" id="A0A0P1EW63"/>
<dbReference type="InterPro" id="IPR050953">
    <property type="entry name" value="N4_N6_ade-DNA_methylase"/>
</dbReference>
<dbReference type="Proteomes" id="UP000051298">
    <property type="component" value="Unassembled WGS sequence"/>
</dbReference>
<name>A0A0P1EW63_9RHOB</name>
<protein>
    <recommendedName>
        <fullName evidence="2">site-specific DNA-methyltransferase (adenine-specific)</fullName>
        <ecNumber evidence="2">2.1.1.72</ecNumber>
    </recommendedName>
</protein>
<keyword evidence="5" id="KW-0949">S-adenosyl-L-methionine</keyword>